<evidence type="ECO:0000313" key="1">
    <source>
        <dbReference type="EMBL" id="KAA6308828.1"/>
    </source>
</evidence>
<evidence type="ECO:0008006" key="2">
    <source>
        <dbReference type="Google" id="ProtNLM"/>
    </source>
</evidence>
<sequence>PSPLILHFIRTMNSFAAFVKKELYHILRDKRTMLILLVMPVVQILLFRFAVTTEVNNVQVAIFGPSKDISTQQIVERFEASNYFTVTHILSNSEDINNSFKEKKPILLSYSVRDLTKTSYQPEKPPRNLLPTLQIPIWQPY</sequence>
<feature type="non-terminal residue" evidence="1">
    <location>
        <position position="1"/>
    </location>
</feature>
<comment type="caution">
    <text evidence="1">The sequence shown here is derived from an EMBL/GenBank/DDBJ whole genome shotgun (WGS) entry which is preliminary data.</text>
</comment>
<organism evidence="1">
    <name type="scientific">termite gut metagenome</name>
    <dbReference type="NCBI Taxonomy" id="433724"/>
    <lineage>
        <taxon>unclassified sequences</taxon>
        <taxon>metagenomes</taxon>
        <taxon>organismal metagenomes</taxon>
    </lineage>
</organism>
<accession>A0A5J4PIY3</accession>
<protein>
    <recommendedName>
        <fullName evidence="2">Inner membrane transport permease</fullName>
    </recommendedName>
</protein>
<gene>
    <name evidence="1" type="ORF">EZS27_039575</name>
</gene>
<name>A0A5J4PIY3_9ZZZZ</name>
<dbReference type="EMBL" id="SNRY01008280">
    <property type="protein sequence ID" value="KAA6308828.1"/>
    <property type="molecule type" value="Genomic_DNA"/>
</dbReference>
<reference evidence="1" key="1">
    <citation type="submission" date="2019-03" db="EMBL/GenBank/DDBJ databases">
        <title>Single cell metagenomics reveals metabolic interactions within the superorganism composed of flagellate Streblomastix strix and complex community of Bacteroidetes bacteria on its surface.</title>
        <authorList>
            <person name="Treitli S.C."/>
            <person name="Kolisko M."/>
            <person name="Husnik F."/>
            <person name="Keeling P."/>
            <person name="Hampl V."/>
        </authorList>
    </citation>
    <scope>NUCLEOTIDE SEQUENCE</scope>
    <source>
        <strain evidence="1">STM</strain>
    </source>
</reference>
<proteinExistence type="predicted"/>
<dbReference type="AlphaFoldDB" id="A0A5J4PIY3"/>